<dbReference type="RefSeq" id="WP_022140939.1">
    <property type="nucleotide sequence ID" value="NZ_JACRSW010000032.1"/>
</dbReference>
<dbReference type="InterPro" id="IPR054485">
    <property type="entry name" value="FlK-like_dom"/>
</dbReference>
<evidence type="ECO:0000313" key="3">
    <source>
        <dbReference type="Proteomes" id="UP000637513"/>
    </source>
</evidence>
<dbReference type="Pfam" id="PF22636">
    <property type="entry name" value="FlK"/>
    <property type="match status" value="1"/>
</dbReference>
<dbReference type="EMBL" id="JACRSW010000032">
    <property type="protein sequence ID" value="MBC8557886.1"/>
    <property type="molecule type" value="Genomic_DNA"/>
</dbReference>
<feature type="domain" description="Fluoroacetyl-CoA-specific thioesterase-like" evidence="1">
    <location>
        <begin position="14"/>
        <end position="117"/>
    </location>
</feature>
<comment type="caution">
    <text evidence="2">The sequence shown here is derived from an EMBL/GenBank/DDBJ whole genome shotgun (WGS) entry which is preliminary data.</text>
</comment>
<protein>
    <submittedName>
        <fullName evidence="2">Thioesterase family protein</fullName>
    </submittedName>
</protein>
<dbReference type="Gene3D" id="3.10.129.10">
    <property type="entry name" value="Hotdog Thioesterase"/>
    <property type="match status" value="1"/>
</dbReference>
<evidence type="ECO:0000313" key="2">
    <source>
        <dbReference type="EMBL" id="MBC8557886.1"/>
    </source>
</evidence>
<dbReference type="PIRSF" id="PIRSF014972">
    <property type="entry name" value="FlK"/>
    <property type="match status" value="1"/>
</dbReference>
<dbReference type="CDD" id="cd03440">
    <property type="entry name" value="hot_dog"/>
    <property type="match status" value="1"/>
</dbReference>
<reference evidence="2 3" key="1">
    <citation type="submission" date="2020-08" db="EMBL/GenBank/DDBJ databases">
        <title>Genome public.</title>
        <authorList>
            <person name="Liu C."/>
            <person name="Sun Q."/>
        </authorList>
    </citation>
    <scope>NUCLEOTIDE SEQUENCE [LARGE SCALE GENOMIC DNA]</scope>
    <source>
        <strain evidence="2 3">BX3</strain>
    </source>
</reference>
<sequence length="129" mass="14074">MLEKGIRGEQTVVVTKELSAKEMGSGELMVYATPAMIALMEKTAYTSVASELEEGMGTVGTLMNVSHIAASPIGMKIRCESELVEVEGRKLTFKVEAYDETGKIGEGKHERFIVANEKFQSKADAKLEK</sequence>
<proteinExistence type="predicted"/>
<dbReference type="InterPro" id="IPR025540">
    <property type="entry name" value="FlK"/>
</dbReference>
<accession>A0ABR7MVR1</accession>
<name>A0ABR7MVR1_9FIRM</name>
<evidence type="ECO:0000259" key="1">
    <source>
        <dbReference type="Pfam" id="PF22636"/>
    </source>
</evidence>
<keyword evidence="3" id="KW-1185">Reference proteome</keyword>
<dbReference type="Proteomes" id="UP000637513">
    <property type="component" value="Unassembled WGS sequence"/>
</dbReference>
<dbReference type="PANTHER" id="PTHR36934:SF1">
    <property type="entry name" value="THIOESTERASE DOMAIN-CONTAINING PROTEIN"/>
    <property type="match status" value="1"/>
</dbReference>
<gene>
    <name evidence="2" type="ORF">H8700_09215</name>
</gene>
<dbReference type="PANTHER" id="PTHR36934">
    <property type="entry name" value="BLR0278 PROTEIN"/>
    <property type="match status" value="1"/>
</dbReference>
<dbReference type="InterPro" id="IPR029069">
    <property type="entry name" value="HotDog_dom_sf"/>
</dbReference>
<organism evidence="2 3">
    <name type="scientific">Jutongia hominis</name>
    <dbReference type="NCBI Taxonomy" id="2763664"/>
    <lineage>
        <taxon>Bacteria</taxon>
        <taxon>Bacillati</taxon>
        <taxon>Bacillota</taxon>
        <taxon>Clostridia</taxon>
        <taxon>Lachnospirales</taxon>
        <taxon>Lachnospiraceae</taxon>
        <taxon>Jutongia</taxon>
    </lineage>
</organism>
<dbReference type="SUPFAM" id="SSF54637">
    <property type="entry name" value="Thioesterase/thiol ester dehydrase-isomerase"/>
    <property type="match status" value="1"/>
</dbReference>